<feature type="transmembrane region" description="Helical" evidence="8">
    <location>
        <begin position="104"/>
        <end position="122"/>
    </location>
</feature>
<feature type="transmembrane region" description="Helical" evidence="8">
    <location>
        <begin position="12"/>
        <end position="32"/>
    </location>
</feature>
<dbReference type="RefSeq" id="XP_014160508.1">
    <property type="nucleotide sequence ID" value="XM_014305033.1"/>
</dbReference>
<comment type="pathway">
    <text evidence="2">Secondary metabolite biosynthesis.</text>
</comment>
<feature type="transmembrane region" description="Helical" evidence="8">
    <location>
        <begin position="52"/>
        <end position="73"/>
    </location>
</feature>
<reference evidence="10 11" key="1">
    <citation type="submission" date="2011-02" db="EMBL/GenBank/DDBJ databases">
        <title>The Genome Sequence of Sphaeroforma arctica JP610.</title>
        <authorList>
            <consortium name="The Broad Institute Genome Sequencing Platform"/>
            <person name="Russ C."/>
            <person name="Cuomo C."/>
            <person name="Young S.K."/>
            <person name="Zeng Q."/>
            <person name="Gargeya S."/>
            <person name="Alvarado L."/>
            <person name="Berlin A."/>
            <person name="Chapman S.B."/>
            <person name="Chen Z."/>
            <person name="Freedman E."/>
            <person name="Gellesch M."/>
            <person name="Goldberg J."/>
            <person name="Griggs A."/>
            <person name="Gujja S."/>
            <person name="Heilman E."/>
            <person name="Heiman D."/>
            <person name="Howarth C."/>
            <person name="Mehta T."/>
            <person name="Neiman D."/>
            <person name="Pearson M."/>
            <person name="Roberts A."/>
            <person name="Saif S."/>
            <person name="Shea T."/>
            <person name="Shenoy N."/>
            <person name="Sisk P."/>
            <person name="Stolte C."/>
            <person name="Sykes S."/>
            <person name="White J."/>
            <person name="Yandava C."/>
            <person name="Burger G."/>
            <person name="Gray M.W."/>
            <person name="Holland P.W.H."/>
            <person name="King N."/>
            <person name="Lang F.B.F."/>
            <person name="Roger A.J."/>
            <person name="Ruiz-Trillo I."/>
            <person name="Haas B."/>
            <person name="Nusbaum C."/>
            <person name="Birren B."/>
        </authorList>
    </citation>
    <scope>NUCLEOTIDE SEQUENCE [LARGE SCALE GENOMIC DNA]</scope>
    <source>
        <strain evidence="10 11">JP610</strain>
    </source>
</reference>
<dbReference type="STRING" id="667725.A0A0L0GCJ9"/>
<proteinExistence type="inferred from homology"/>
<protein>
    <recommendedName>
        <fullName evidence="9">Wax synthase domain-containing protein</fullName>
    </recommendedName>
</protein>
<feature type="domain" description="Wax synthase" evidence="9">
    <location>
        <begin position="280"/>
        <end position="363"/>
    </location>
</feature>
<evidence type="ECO:0000259" key="9">
    <source>
        <dbReference type="Pfam" id="PF13813"/>
    </source>
</evidence>
<dbReference type="GO" id="GO:0016020">
    <property type="term" value="C:membrane"/>
    <property type="evidence" value="ECO:0007669"/>
    <property type="project" value="UniProtKB-SubCell"/>
</dbReference>
<evidence type="ECO:0000313" key="10">
    <source>
        <dbReference type="EMBL" id="KNC86606.1"/>
    </source>
</evidence>
<dbReference type="Pfam" id="PF13813">
    <property type="entry name" value="MBOAT_2"/>
    <property type="match status" value="1"/>
</dbReference>
<comment type="subcellular location">
    <subcellularLocation>
        <location evidence="1">Membrane</location>
        <topology evidence="1">Multi-pass membrane protein</topology>
    </subcellularLocation>
</comment>
<comment type="similarity">
    <text evidence="3">Belongs to the wax synthase family.</text>
</comment>
<evidence type="ECO:0000313" key="11">
    <source>
        <dbReference type="Proteomes" id="UP000054560"/>
    </source>
</evidence>
<dbReference type="GO" id="GO:0008374">
    <property type="term" value="F:O-acyltransferase activity"/>
    <property type="evidence" value="ECO:0007669"/>
    <property type="project" value="InterPro"/>
</dbReference>
<evidence type="ECO:0000256" key="8">
    <source>
        <dbReference type="SAM" id="Phobius"/>
    </source>
</evidence>
<dbReference type="EMBL" id="KQ241644">
    <property type="protein sequence ID" value="KNC86606.1"/>
    <property type="molecule type" value="Genomic_DNA"/>
</dbReference>
<keyword evidence="7 8" id="KW-0472">Membrane</keyword>
<feature type="transmembrane region" description="Helical" evidence="8">
    <location>
        <begin position="80"/>
        <end position="98"/>
    </location>
</feature>
<evidence type="ECO:0000256" key="6">
    <source>
        <dbReference type="ARBA" id="ARBA00022989"/>
    </source>
</evidence>
<dbReference type="Proteomes" id="UP000054560">
    <property type="component" value="Unassembled WGS sequence"/>
</dbReference>
<dbReference type="InterPro" id="IPR044851">
    <property type="entry name" value="Wax_synthase"/>
</dbReference>
<dbReference type="PANTHER" id="PTHR31595:SF57">
    <property type="entry name" value="OS04G0481900 PROTEIN"/>
    <property type="match status" value="1"/>
</dbReference>
<evidence type="ECO:0000256" key="1">
    <source>
        <dbReference type="ARBA" id="ARBA00004141"/>
    </source>
</evidence>
<name>A0A0L0GCJ9_9EUKA</name>
<organism evidence="10 11">
    <name type="scientific">Sphaeroforma arctica JP610</name>
    <dbReference type="NCBI Taxonomy" id="667725"/>
    <lineage>
        <taxon>Eukaryota</taxon>
        <taxon>Ichthyosporea</taxon>
        <taxon>Ichthyophonida</taxon>
        <taxon>Sphaeroforma</taxon>
    </lineage>
</organism>
<evidence type="ECO:0000256" key="2">
    <source>
        <dbReference type="ARBA" id="ARBA00005179"/>
    </source>
</evidence>
<keyword evidence="5 8" id="KW-0812">Transmembrane</keyword>
<sequence length="406" mass="45121">MINPHMLVGRPLGLWDYWAMNMAFFAMFASPIVKEMYSNSDPHLMWVTELRLSVVLIGQLVIIMYVFYAATLVSAGHVRFLITLPGLCGLVALTPLFIRRDEVVYFLAYSLSVGFISSLRVLGFAYGHGPLAPLGVPNNGLAFYATAALPINIVSTSAKVPEETVEDVSPVKVKDNTTTARAPLKGTTESEDAIPEVDVDAIRKAPSRLPSTTSQLAHCGIKAAVAYSMTQFAPDDIIPVLFRQEVLPPYKLLIVCLWFSAVSDALGLVASRLFNITVGPSFDRPYIITSLRDFWGRRWCLPVAQTLRTTVYEPIVQVLQALMGLSIAKHIARCIVFCVTGVVGEMLYRLVWEREYAYLLFFMLQGLLVAVEEISRNFGRDEANSWATGSMAFLKLYYTARYTVFA</sequence>
<dbReference type="OrthoDB" id="1077582at2759"/>
<dbReference type="GeneID" id="25901739"/>
<dbReference type="InterPro" id="IPR032805">
    <property type="entry name" value="Wax_synthase_dom"/>
</dbReference>
<keyword evidence="11" id="KW-1185">Reference proteome</keyword>
<keyword evidence="6 8" id="KW-1133">Transmembrane helix</keyword>
<evidence type="ECO:0000256" key="7">
    <source>
        <dbReference type="ARBA" id="ARBA00023136"/>
    </source>
</evidence>
<evidence type="ECO:0000256" key="5">
    <source>
        <dbReference type="ARBA" id="ARBA00022692"/>
    </source>
</evidence>
<gene>
    <name evidence="10" type="ORF">SARC_01235</name>
</gene>
<evidence type="ECO:0000256" key="3">
    <source>
        <dbReference type="ARBA" id="ARBA00007282"/>
    </source>
</evidence>
<dbReference type="AlphaFoldDB" id="A0A0L0GCJ9"/>
<dbReference type="GO" id="GO:0006629">
    <property type="term" value="P:lipid metabolic process"/>
    <property type="evidence" value="ECO:0007669"/>
    <property type="project" value="InterPro"/>
</dbReference>
<dbReference type="PANTHER" id="PTHR31595">
    <property type="entry name" value="LONG-CHAIN-ALCOHOL O-FATTY-ACYLTRANSFERASE 3-RELATED"/>
    <property type="match status" value="1"/>
</dbReference>
<accession>A0A0L0GCJ9</accession>
<keyword evidence="4" id="KW-0808">Transferase</keyword>
<evidence type="ECO:0000256" key="4">
    <source>
        <dbReference type="ARBA" id="ARBA00022679"/>
    </source>
</evidence>